<comment type="caution">
    <text evidence="4">The sequence shown here is derived from an EMBL/GenBank/DDBJ whole genome shotgun (WGS) entry which is preliminary data.</text>
</comment>
<keyword evidence="5" id="KW-1185">Reference proteome</keyword>
<keyword evidence="2" id="KW-0012">Acyltransferase</keyword>
<evidence type="ECO:0000256" key="2">
    <source>
        <dbReference type="ARBA" id="ARBA00023315"/>
    </source>
</evidence>
<evidence type="ECO:0000313" key="4">
    <source>
        <dbReference type="EMBL" id="KEZ85649.1"/>
    </source>
</evidence>
<dbReference type="PROSITE" id="PS51186">
    <property type="entry name" value="GNAT"/>
    <property type="match status" value="1"/>
</dbReference>
<dbReference type="InterPro" id="IPR000182">
    <property type="entry name" value="GNAT_dom"/>
</dbReference>
<dbReference type="CDD" id="cd04301">
    <property type="entry name" value="NAT_SF"/>
    <property type="match status" value="1"/>
</dbReference>
<dbReference type="eggNOG" id="COG0456">
    <property type="taxonomic scope" value="Bacteria"/>
</dbReference>
<dbReference type="STRING" id="318464.IO99_13340"/>
<dbReference type="EMBL" id="JPMD01000032">
    <property type="protein sequence ID" value="KEZ85649.1"/>
    <property type="molecule type" value="Genomic_DNA"/>
</dbReference>
<evidence type="ECO:0000256" key="1">
    <source>
        <dbReference type="ARBA" id="ARBA00022679"/>
    </source>
</evidence>
<dbReference type="Pfam" id="PF13673">
    <property type="entry name" value="Acetyltransf_10"/>
    <property type="match status" value="1"/>
</dbReference>
<gene>
    <name evidence="4" type="ORF">IO99_13340</name>
</gene>
<sequence length="148" mass="17046">MMKIENLNNINNKDMEEILETWESSVRATHDFLSEEDIISIKPQVIEGAKYVSKLLCVRDKNGIIKAFMGIHDFKIEMLFVSNESRGNGVGKRLIEYAIKVLNVNYVDVNEQNPQAVGFYKHLGFKVFKKSELDEQGNPFPILHMKLK</sequence>
<dbReference type="Proteomes" id="UP000028542">
    <property type="component" value="Unassembled WGS sequence"/>
</dbReference>
<reference evidence="4 5" key="1">
    <citation type="submission" date="2014-07" db="EMBL/GenBank/DDBJ databases">
        <title>Draft genome of Clostridium sulfidigenes 113A isolated from sediments associated with methane hydrate from Krishna Godavari basin.</title>
        <authorList>
            <person name="Honkalas V.S."/>
            <person name="Dabir A.P."/>
            <person name="Arora P."/>
            <person name="Dhakephalkar P.K."/>
        </authorList>
    </citation>
    <scope>NUCLEOTIDE SEQUENCE [LARGE SCALE GENOMIC DNA]</scope>
    <source>
        <strain evidence="4 5">113A</strain>
    </source>
</reference>
<organism evidence="4 5">
    <name type="scientific">Clostridium sulfidigenes</name>
    <dbReference type="NCBI Taxonomy" id="318464"/>
    <lineage>
        <taxon>Bacteria</taxon>
        <taxon>Bacillati</taxon>
        <taxon>Bacillota</taxon>
        <taxon>Clostridia</taxon>
        <taxon>Eubacteriales</taxon>
        <taxon>Clostridiaceae</taxon>
        <taxon>Clostridium</taxon>
    </lineage>
</organism>
<dbReference type="SUPFAM" id="SSF55729">
    <property type="entry name" value="Acyl-CoA N-acyltransferases (Nat)"/>
    <property type="match status" value="1"/>
</dbReference>
<feature type="domain" description="N-acetyltransferase" evidence="3">
    <location>
        <begin position="2"/>
        <end position="148"/>
    </location>
</feature>
<dbReference type="Gene3D" id="3.40.630.30">
    <property type="match status" value="1"/>
</dbReference>
<evidence type="ECO:0000313" key="5">
    <source>
        <dbReference type="Proteomes" id="UP000028542"/>
    </source>
</evidence>
<evidence type="ECO:0000259" key="3">
    <source>
        <dbReference type="PROSITE" id="PS51186"/>
    </source>
</evidence>
<dbReference type="PANTHER" id="PTHR43800">
    <property type="entry name" value="PEPTIDYL-LYSINE N-ACETYLTRANSFERASE YJAB"/>
    <property type="match status" value="1"/>
</dbReference>
<name>A0A084J9L5_9CLOT</name>
<dbReference type="AlphaFoldDB" id="A0A084J9L5"/>
<proteinExistence type="predicted"/>
<dbReference type="RefSeq" id="WP_035134016.1">
    <property type="nucleotide sequence ID" value="NZ_JPMD01000032.1"/>
</dbReference>
<dbReference type="GO" id="GO:0016747">
    <property type="term" value="F:acyltransferase activity, transferring groups other than amino-acyl groups"/>
    <property type="evidence" value="ECO:0007669"/>
    <property type="project" value="InterPro"/>
</dbReference>
<dbReference type="InterPro" id="IPR016181">
    <property type="entry name" value="Acyl_CoA_acyltransferase"/>
</dbReference>
<keyword evidence="1 4" id="KW-0808">Transferase</keyword>
<accession>A0A084J9L5</accession>
<dbReference type="PANTHER" id="PTHR43800:SF1">
    <property type="entry name" value="PEPTIDYL-LYSINE N-ACETYLTRANSFERASE YJAB"/>
    <property type="match status" value="1"/>
</dbReference>
<protein>
    <submittedName>
        <fullName evidence="4">Acetyltransferase</fullName>
    </submittedName>
</protein>